<dbReference type="InterPro" id="IPR046542">
    <property type="entry name" value="DUF6801"/>
</dbReference>
<keyword evidence="2" id="KW-0732">Signal</keyword>
<sequence length="470" mass="48057">MRISVSCTSRGALRTAALGAIVVAAGMLPGALPAAGAQTADASLAYSCRFPQGARQVKVKVAGEFPSSARVGRPLRPGKMNVTVTVPQAALGDLSGLGAATVTGTAGFVTMITQGTGPSPVRWPGLAVKPAAVPRGGDLVLTASGPVPAVKVGKPGPVIFTLGQLALDLKPRKADGSATSPDALAVPCTLNPGQNSTLATVFASPDGSGPGRQDRPERGNLRQGPSPDRSLAAADIPADCEELGEDIGDPFALTVCAYMTGYSNVKKLNSAMLFPYTIINIVGTTFYDCSPPGKIRFCIPFKARLNSGGKAGFPPARSTFLTYGFMPTTATVEVTQATPFMDILVELDFILDDEDGDSSRVTATAKFGMRVHEAEVNGTPLDVGPNCGLAEPMETKLSATAAEYSPDSGGPLAGEATIPPFAGCGVGEDLDPIFTASISGPGNYVKMTQGNGCTAQSGFGCPPVKPVPLR</sequence>
<evidence type="ECO:0000313" key="4">
    <source>
        <dbReference type="EMBL" id="SEG18064.1"/>
    </source>
</evidence>
<evidence type="ECO:0000259" key="3">
    <source>
        <dbReference type="Pfam" id="PF20611"/>
    </source>
</evidence>
<gene>
    <name evidence="4" type="ORF">SAMN04489712_103520</name>
</gene>
<reference evidence="5" key="1">
    <citation type="submission" date="2016-10" db="EMBL/GenBank/DDBJ databases">
        <authorList>
            <person name="Varghese N."/>
            <person name="Submissions S."/>
        </authorList>
    </citation>
    <scope>NUCLEOTIDE SEQUENCE [LARGE SCALE GENOMIC DNA]</scope>
    <source>
        <strain evidence="5">DSM 43163</strain>
    </source>
</reference>
<dbReference type="AlphaFoldDB" id="A0A1H5Y217"/>
<dbReference type="PROSITE" id="PS51318">
    <property type="entry name" value="TAT"/>
    <property type="match status" value="1"/>
</dbReference>
<dbReference type="InterPro" id="IPR006311">
    <property type="entry name" value="TAT_signal"/>
</dbReference>
<evidence type="ECO:0000256" key="1">
    <source>
        <dbReference type="SAM" id="MobiDB-lite"/>
    </source>
</evidence>
<keyword evidence="5" id="KW-1185">Reference proteome</keyword>
<feature type="region of interest" description="Disordered" evidence="1">
    <location>
        <begin position="202"/>
        <end position="232"/>
    </location>
</feature>
<accession>A0A1H5Y217</accession>
<feature type="domain" description="DUF6801" evidence="3">
    <location>
        <begin position="46"/>
        <end position="199"/>
    </location>
</feature>
<feature type="signal peptide" evidence="2">
    <location>
        <begin position="1"/>
        <end position="34"/>
    </location>
</feature>
<name>A0A1H5Y217_9ACTN</name>
<dbReference type="Proteomes" id="UP000236723">
    <property type="component" value="Unassembled WGS sequence"/>
</dbReference>
<protein>
    <recommendedName>
        <fullName evidence="3">DUF6801 domain-containing protein</fullName>
    </recommendedName>
</protein>
<organism evidence="4 5">
    <name type="scientific">Thermomonospora echinospora</name>
    <dbReference type="NCBI Taxonomy" id="1992"/>
    <lineage>
        <taxon>Bacteria</taxon>
        <taxon>Bacillati</taxon>
        <taxon>Actinomycetota</taxon>
        <taxon>Actinomycetes</taxon>
        <taxon>Streptosporangiales</taxon>
        <taxon>Thermomonosporaceae</taxon>
        <taxon>Thermomonospora</taxon>
    </lineage>
</organism>
<feature type="chain" id="PRO_5038403011" description="DUF6801 domain-containing protein" evidence="2">
    <location>
        <begin position="35"/>
        <end position="470"/>
    </location>
</feature>
<proteinExistence type="predicted"/>
<evidence type="ECO:0000313" key="5">
    <source>
        <dbReference type="Proteomes" id="UP000236723"/>
    </source>
</evidence>
<dbReference type="EMBL" id="FNVO01000003">
    <property type="protein sequence ID" value="SEG18064.1"/>
    <property type="molecule type" value="Genomic_DNA"/>
</dbReference>
<dbReference type="Pfam" id="PF20611">
    <property type="entry name" value="DUF6801"/>
    <property type="match status" value="1"/>
</dbReference>
<evidence type="ECO:0000256" key="2">
    <source>
        <dbReference type="SAM" id="SignalP"/>
    </source>
</evidence>